<evidence type="ECO:0000313" key="3">
    <source>
        <dbReference type="Proteomes" id="UP000887565"/>
    </source>
</evidence>
<organism evidence="3 4">
    <name type="scientific">Romanomermis culicivorax</name>
    <name type="common">Nematode worm</name>
    <dbReference type="NCBI Taxonomy" id="13658"/>
    <lineage>
        <taxon>Eukaryota</taxon>
        <taxon>Metazoa</taxon>
        <taxon>Ecdysozoa</taxon>
        <taxon>Nematoda</taxon>
        <taxon>Enoplea</taxon>
        <taxon>Dorylaimia</taxon>
        <taxon>Mermithida</taxon>
        <taxon>Mermithoidea</taxon>
        <taxon>Mermithidae</taxon>
        <taxon>Romanomermis</taxon>
    </lineage>
</organism>
<protein>
    <submittedName>
        <fullName evidence="4">Uncharacterized protein</fullName>
    </submittedName>
</protein>
<dbReference type="WBParaSite" id="nRc.2.0.1.t31451-RA">
    <property type="protein sequence ID" value="nRc.2.0.1.t31451-RA"/>
    <property type="gene ID" value="nRc.2.0.1.g31451"/>
</dbReference>
<reference evidence="4" key="1">
    <citation type="submission" date="2022-11" db="UniProtKB">
        <authorList>
            <consortium name="WormBaseParasite"/>
        </authorList>
    </citation>
    <scope>IDENTIFICATION</scope>
</reference>
<keyword evidence="2" id="KW-1133">Transmembrane helix</keyword>
<accession>A0A915JYC3</accession>
<feature type="transmembrane region" description="Helical" evidence="2">
    <location>
        <begin position="139"/>
        <end position="158"/>
    </location>
</feature>
<evidence type="ECO:0000256" key="1">
    <source>
        <dbReference type="SAM" id="MobiDB-lite"/>
    </source>
</evidence>
<keyword evidence="2" id="KW-0472">Membrane</keyword>
<keyword evidence="2" id="KW-0812">Transmembrane</keyword>
<feature type="compositionally biased region" description="Basic and acidic residues" evidence="1">
    <location>
        <begin position="33"/>
        <end position="52"/>
    </location>
</feature>
<dbReference type="AlphaFoldDB" id="A0A915JYC3"/>
<sequence length="361" mass="40637">MQQEEEVKYRKAHKACTTNEPHVKCTQWPSTSRTDHIKMPSERTTKHHEQWPSKEPNPNNSKWLVTLVPPLVQHCSQKSPLGNTHFQNQLHKWKLTNPRCRHCRHCWPIGLILTDLDTIPTNVMTNTATKGTNHLTRTLTYLIAVITIATALPLRIALKVSRHANLIPRVLYEEGHHHTFGHSPPKLTDYISPLHSNAEVQHRLEVLKNPPPQPEFKTPLAPALPMDIEQSTTTKSDTAMTIMTSLPTIASTRPPSTTVTSMLATTPVTMTTTASQPTLVMTTAPVLGAIPPASTVLCAMLQLPSQVVTLPNYICFRTTYQPHTITLCTPHFPPRIDPNIEFFLQCTRQEMVLINFLVDWA</sequence>
<evidence type="ECO:0000313" key="4">
    <source>
        <dbReference type="WBParaSite" id="nRc.2.0.1.t31451-RA"/>
    </source>
</evidence>
<dbReference type="Proteomes" id="UP000887565">
    <property type="component" value="Unplaced"/>
</dbReference>
<name>A0A915JYC3_ROMCU</name>
<feature type="region of interest" description="Disordered" evidence="1">
    <location>
        <begin position="1"/>
        <end position="59"/>
    </location>
</feature>
<keyword evidence="3" id="KW-1185">Reference proteome</keyword>
<evidence type="ECO:0000256" key="2">
    <source>
        <dbReference type="SAM" id="Phobius"/>
    </source>
</evidence>
<proteinExistence type="predicted"/>